<organism evidence="3 4">
    <name type="scientific">Methylorubrum suomiense</name>
    <dbReference type="NCBI Taxonomy" id="144191"/>
    <lineage>
        <taxon>Bacteria</taxon>
        <taxon>Pseudomonadati</taxon>
        <taxon>Pseudomonadota</taxon>
        <taxon>Alphaproteobacteria</taxon>
        <taxon>Hyphomicrobiales</taxon>
        <taxon>Methylobacteriaceae</taxon>
        <taxon>Methylorubrum</taxon>
    </lineage>
</organism>
<name>A0ABQ4UQ94_9HYPH</name>
<accession>A0ABQ4UQ94</accession>
<dbReference type="Proteomes" id="UP001055093">
    <property type="component" value="Unassembled WGS sequence"/>
</dbReference>
<evidence type="ECO:0000256" key="1">
    <source>
        <dbReference type="SAM" id="MobiDB-lite"/>
    </source>
</evidence>
<sequence>MPRWLQITLSLALFAAVMLALRWVLHATVPDGIRWADAAIGENTVTVIMVVVFCACAYFGWGPSLRAWLAKRRGSAVGQRHQAPGEEFGVRRPDGRFRERP</sequence>
<evidence type="ECO:0000313" key="3">
    <source>
        <dbReference type="EMBL" id="GJE74491.1"/>
    </source>
</evidence>
<gene>
    <name evidence="3" type="ORF">BGCPKDLD_1062</name>
</gene>
<keyword evidence="2" id="KW-0812">Transmembrane</keyword>
<reference evidence="3" key="1">
    <citation type="journal article" date="2021" name="Front. Microbiol.">
        <title>Comprehensive Comparative Genomics and Phenotyping of Methylobacterium Species.</title>
        <authorList>
            <person name="Alessa O."/>
            <person name="Ogura Y."/>
            <person name="Fujitani Y."/>
            <person name="Takami H."/>
            <person name="Hayashi T."/>
            <person name="Sahin N."/>
            <person name="Tani A."/>
        </authorList>
    </citation>
    <scope>NUCLEOTIDE SEQUENCE</scope>
    <source>
        <strain evidence="3">DSM 14458</strain>
    </source>
</reference>
<keyword evidence="2" id="KW-0472">Membrane</keyword>
<keyword evidence="4" id="KW-1185">Reference proteome</keyword>
<protein>
    <submittedName>
        <fullName evidence="3">Uncharacterized protein</fullName>
    </submittedName>
</protein>
<feature type="compositionally biased region" description="Basic and acidic residues" evidence="1">
    <location>
        <begin position="88"/>
        <end position="101"/>
    </location>
</feature>
<dbReference type="EMBL" id="BPRE01000002">
    <property type="protein sequence ID" value="GJE74491.1"/>
    <property type="molecule type" value="Genomic_DNA"/>
</dbReference>
<keyword evidence="2" id="KW-1133">Transmembrane helix</keyword>
<comment type="caution">
    <text evidence="3">The sequence shown here is derived from an EMBL/GenBank/DDBJ whole genome shotgun (WGS) entry which is preliminary data.</text>
</comment>
<proteinExistence type="predicted"/>
<feature type="transmembrane region" description="Helical" evidence="2">
    <location>
        <begin position="43"/>
        <end position="61"/>
    </location>
</feature>
<feature type="region of interest" description="Disordered" evidence="1">
    <location>
        <begin position="77"/>
        <end position="101"/>
    </location>
</feature>
<evidence type="ECO:0000313" key="4">
    <source>
        <dbReference type="Proteomes" id="UP001055093"/>
    </source>
</evidence>
<evidence type="ECO:0000256" key="2">
    <source>
        <dbReference type="SAM" id="Phobius"/>
    </source>
</evidence>
<reference evidence="3" key="2">
    <citation type="submission" date="2021-08" db="EMBL/GenBank/DDBJ databases">
        <authorList>
            <person name="Tani A."/>
            <person name="Ola A."/>
            <person name="Ogura Y."/>
            <person name="Katsura K."/>
            <person name="Hayashi T."/>
        </authorList>
    </citation>
    <scope>NUCLEOTIDE SEQUENCE</scope>
    <source>
        <strain evidence="3">DSM 14458</strain>
    </source>
</reference>